<protein>
    <recommendedName>
        <fullName evidence="4">Oligosaccharide repeat unit polymerase</fullName>
    </recommendedName>
</protein>
<dbReference type="RefSeq" id="WP_073508981.1">
    <property type="nucleotide sequence ID" value="NZ_MPJD01000005.1"/>
</dbReference>
<feature type="transmembrane region" description="Helical" evidence="1">
    <location>
        <begin position="22"/>
        <end position="44"/>
    </location>
</feature>
<evidence type="ECO:0000256" key="1">
    <source>
        <dbReference type="SAM" id="Phobius"/>
    </source>
</evidence>
<feature type="transmembrane region" description="Helical" evidence="1">
    <location>
        <begin position="178"/>
        <end position="195"/>
    </location>
</feature>
<reference evidence="2 3" key="1">
    <citation type="submission" date="2016-11" db="EMBL/GenBank/DDBJ databases">
        <title>Draft genome of Pseudomonas versuta A4R1.12.</title>
        <authorList>
            <person name="See-Too W.-S."/>
        </authorList>
    </citation>
    <scope>NUCLEOTIDE SEQUENCE [LARGE SCALE GENOMIC DNA]</scope>
    <source>
        <strain evidence="2 3">A4R1.12</strain>
    </source>
</reference>
<feature type="transmembrane region" description="Helical" evidence="1">
    <location>
        <begin position="60"/>
        <end position="78"/>
    </location>
</feature>
<feature type="transmembrane region" description="Helical" evidence="1">
    <location>
        <begin position="201"/>
        <end position="218"/>
    </location>
</feature>
<evidence type="ECO:0000313" key="3">
    <source>
        <dbReference type="Proteomes" id="UP000185990"/>
    </source>
</evidence>
<dbReference type="NCBIfam" id="TIGR04370">
    <property type="entry name" value="glyco_rpt_poly"/>
    <property type="match status" value="1"/>
</dbReference>
<dbReference type="EMBL" id="MPJD01000005">
    <property type="protein sequence ID" value="OKA28082.1"/>
    <property type="molecule type" value="Genomic_DNA"/>
</dbReference>
<keyword evidence="1" id="KW-0472">Membrane</keyword>
<evidence type="ECO:0000313" key="2">
    <source>
        <dbReference type="EMBL" id="OKA28082.1"/>
    </source>
</evidence>
<feature type="transmembrane region" description="Helical" evidence="1">
    <location>
        <begin position="142"/>
        <end position="166"/>
    </location>
</feature>
<feature type="transmembrane region" description="Helical" evidence="1">
    <location>
        <begin position="338"/>
        <end position="360"/>
    </location>
</feature>
<comment type="caution">
    <text evidence="2">The sequence shown here is derived from an EMBL/GenBank/DDBJ whole genome shotgun (WGS) entry which is preliminary data.</text>
</comment>
<sequence length="424" mass="48096">MVFLPFFTVLIMFLVYQVKNRFYFGVVSYLLSIYLASFFCSIVLNEVFDYSKSFDLDTEAMLYFSALVFILLSGFTSFKDSDVECISLDNFRVLQIVEWLMIPLSLFALLFFAMSAAIALAGDVESNRNMIASGGVSYVEQYGVINTICSLIANLFLLNMLFAFLNLSEGYPGSRLKAFVHLLCSTVYIFYILSYVGRDGFVYWAMSLGFFLLFFREFMPKRNILLLVVCAAGLAVPALLVFIKITISRFGGEGSSEVLGALLDYAGQQIFHFSEHYLVDAPPLGGKMDFAPVSVLKASLFGEVYEPFDREAWFSIYLDKGVTPWVFTTVIGSFLHDFGRIGCIVAIVLIFFLIRILLYGVKVSGIFKLSELIMFILMFQVVSWGVFYYRQYSAFFYIVAMLLLFLFFKLSGGTKTLLIFKVEK</sequence>
<dbReference type="AlphaFoldDB" id="A0A853ZY52"/>
<feature type="transmembrane region" description="Helical" evidence="1">
    <location>
        <begin position="372"/>
        <end position="389"/>
    </location>
</feature>
<organism evidence="2 3">
    <name type="scientific">Pseudomonas versuta</name>
    <dbReference type="NCBI Taxonomy" id="1788301"/>
    <lineage>
        <taxon>Bacteria</taxon>
        <taxon>Pseudomonadati</taxon>
        <taxon>Pseudomonadota</taxon>
        <taxon>Gammaproteobacteria</taxon>
        <taxon>Pseudomonadales</taxon>
        <taxon>Pseudomonadaceae</taxon>
        <taxon>Pseudomonas</taxon>
    </lineage>
</organism>
<keyword evidence="1" id="KW-1133">Transmembrane helix</keyword>
<feature type="transmembrane region" description="Helical" evidence="1">
    <location>
        <begin position="99"/>
        <end position="122"/>
    </location>
</feature>
<feature type="transmembrane region" description="Helical" evidence="1">
    <location>
        <begin position="225"/>
        <end position="247"/>
    </location>
</feature>
<gene>
    <name evidence="2" type="ORF">BOH74_03770</name>
</gene>
<keyword evidence="1" id="KW-0812">Transmembrane</keyword>
<evidence type="ECO:0008006" key="4">
    <source>
        <dbReference type="Google" id="ProtNLM"/>
    </source>
</evidence>
<feature type="transmembrane region" description="Helical" evidence="1">
    <location>
        <begin position="395"/>
        <end position="420"/>
    </location>
</feature>
<accession>A0A853ZY52</accession>
<proteinExistence type="predicted"/>
<dbReference type="Proteomes" id="UP000185990">
    <property type="component" value="Unassembled WGS sequence"/>
</dbReference>
<name>A0A853ZY52_9PSED</name>